<sequence>MADRYGTNRGGRRVVLIAVTVAISIVFLGWLGWAAWFDGTANAKSQLQGFSIDDEHSTTVRALVSIEDGAEDVHCRARALAEDKSVVGELRFTPTDGLNVQELTTERLAVSVDWIGCTSEGQSRPQ</sequence>
<protein>
    <recommendedName>
        <fullName evidence="4">DUF4307 domain-containing protein</fullName>
    </recommendedName>
</protein>
<evidence type="ECO:0000313" key="2">
    <source>
        <dbReference type="EMBL" id="GAA1110270.1"/>
    </source>
</evidence>
<feature type="transmembrane region" description="Helical" evidence="1">
    <location>
        <begin position="14"/>
        <end position="36"/>
    </location>
</feature>
<evidence type="ECO:0000313" key="3">
    <source>
        <dbReference type="Proteomes" id="UP001501581"/>
    </source>
</evidence>
<keyword evidence="1" id="KW-1133">Transmembrane helix</keyword>
<comment type="caution">
    <text evidence="2">The sequence shown here is derived from an EMBL/GenBank/DDBJ whole genome shotgun (WGS) entry which is preliminary data.</text>
</comment>
<dbReference type="EMBL" id="BAAALG010000012">
    <property type="protein sequence ID" value="GAA1110270.1"/>
    <property type="molecule type" value="Genomic_DNA"/>
</dbReference>
<evidence type="ECO:0000256" key="1">
    <source>
        <dbReference type="SAM" id="Phobius"/>
    </source>
</evidence>
<evidence type="ECO:0008006" key="4">
    <source>
        <dbReference type="Google" id="ProtNLM"/>
    </source>
</evidence>
<accession>A0ABP4ENB9</accession>
<dbReference type="Proteomes" id="UP001501581">
    <property type="component" value="Unassembled WGS sequence"/>
</dbReference>
<keyword evidence="1" id="KW-0812">Transmembrane</keyword>
<reference evidence="3" key="1">
    <citation type="journal article" date="2019" name="Int. J. Syst. Evol. Microbiol.">
        <title>The Global Catalogue of Microorganisms (GCM) 10K type strain sequencing project: providing services to taxonomists for standard genome sequencing and annotation.</title>
        <authorList>
            <consortium name="The Broad Institute Genomics Platform"/>
            <consortium name="The Broad Institute Genome Sequencing Center for Infectious Disease"/>
            <person name="Wu L."/>
            <person name="Ma J."/>
        </authorList>
    </citation>
    <scope>NUCLEOTIDE SEQUENCE [LARGE SCALE GENOMIC DNA]</scope>
    <source>
        <strain evidence="3">JCM 13008</strain>
    </source>
</reference>
<keyword evidence="3" id="KW-1185">Reference proteome</keyword>
<name>A0ABP4ENB9_9ACTN</name>
<keyword evidence="1" id="KW-0472">Membrane</keyword>
<organism evidence="2 3">
    <name type="scientific">Nocardioides dubius</name>
    <dbReference type="NCBI Taxonomy" id="317019"/>
    <lineage>
        <taxon>Bacteria</taxon>
        <taxon>Bacillati</taxon>
        <taxon>Actinomycetota</taxon>
        <taxon>Actinomycetes</taxon>
        <taxon>Propionibacteriales</taxon>
        <taxon>Nocardioidaceae</taxon>
        <taxon>Nocardioides</taxon>
    </lineage>
</organism>
<gene>
    <name evidence="2" type="ORF">GCM10009668_33630</name>
</gene>
<dbReference type="InterPro" id="IPR025443">
    <property type="entry name" value="DUF4307"/>
</dbReference>
<dbReference type="Pfam" id="PF14155">
    <property type="entry name" value="DUF4307"/>
    <property type="match status" value="1"/>
</dbReference>
<proteinExistence type="predicted"/>